<keyword evidence="3" id="KW-0238">DNA-binding</keyword>
<evidence type="ECO:0000256" key="6">
    <source>
        <dbReference type="SAM" id="MobiDB-lite"/>
    </source>
</evidence>
<dbReference type="Gene3D" id="4.10.280.10">
    <property type="entry name" value="Helix-loop-helix DNA-binding domain"/>
    <property type="match status" value="1"/>
</dbReference>
<dbReference type="SMART" id="SM00353">
    <property type="entry name" value="HLH"/>
    <property type="match status" value="1"/>
</dbReference>
<feature type="domain" description="BHLH" evidence="7">
    <location>
        <begin position="67"/>
        <end position="118"/>
    </location>
</feature>
<sequence>MLPLSPSIVEAFEWQLEENMINELHCDDLFADYNLNETDTSMSMSSLSPRRQDTDHDDGKKKISNAVKKSSQHAYERDRREKLNKLYSSLRELLPKDKRKKLSIPCTIARVLKYIPELQKCVERLKSSREELLLRASNDEFDSNCDKGMMNPVISAICLSKREIMIQICIFNTSSMITFSKIIKILEREELQLLNATTHTTHDDKTLYSLHLQEDGKTKISPDKEETKVVLREARCHSPPQSPLSNPTTNALISVGDDDDVDEDDKVPVGRRRRGREVKTRTGEEEDDEGPKVGGRRRRRP</sequence>
<keyword evidence="5" id="KW-0539">Nucleus</keyword>
<accession>A0A5P1F4C1</accession>
<evidence type="ECO:0000256" key="2">
    <source>
        <dbReference type="ARBA" id="ARBA00023015"/>
    </source>
</evidence>
<reference evidence="9" key="1">
    <citation type="journal article" date="2017" name="Nat. Commun.">
        <title>The asparagus genome sheds light on the origin and evolution of a young Y chromosome.</title>
        <authorList>
            <person name="Harkess A."/>
            <person name="Zhou J."/>
            <person name="Xu C."/>
            <person name="Bowers J.E."/>
            <person name="Van der Hulst R."/>
            <person name="Ayyampalayam S."/>
            <person name="Mercati F."/>
            <person name="Riccardi P."/>
            <person name="McKain M.R."/>
            <person name="Kakrana A."/>
            <person name="Tang H."/>
            <person name="Ray J."/>
            <person name="Groenendijk J."/>
            <person name="Arikit S."/>
            <person name="Mathioni S.M."/>
            <person name="Nakano M."/>
            <person name="Shan H."/>
            <person name="Telgmann-Rauber A."/>
            <person name="Kanno A."/>
            <person name="Yue Z."/>
            <person name="Chen H."/>
            <person name="Li W."/>
            <person name="Chen Y."/>
            <person name="Xu X."/>
            <person name="Zhang Y."/>
            <person name="Luo S."/>
            <person name="Chen H."/>
            <person name="Gao J."/>
            <person name="Mao Z."/>
            <person name="Pires J.C."/>
            <person name="Luo M."/>
            <person name="Kudrna D."/>
            <person name="Wing R.A."/>
            <person name="Meyers B.C."/>
            <person name="Yi K."/>
            <person name="Kong H."/>
            <person name="Lavrijsen P."/>
            <person name="Sunseri F."/>
            <person name="Falavigna A."/>
            <person name="Ye Y."/>
            <person name="Leebens-Mack J.H."/>
            <person name="Chen G."/>
        </authorList>
    </citation>
    <scope>NUCLEOTIDE SEQUENCE [LARGE SCALE GENOMIC DNA]</scope>
    <source>
        <strain evidence="9">cv. DH0086</strain>
    </source>
</reference>
<protein>
    <recommendedName>
        <fullName evidence="7">BHLH domain-containing protein</fullName>
    </recommendedName>
</protein>
<dbReference type="PANTHER" id="PTHR13935">
    <property type="entry name" value="ACHAETE-SCUTE TRANSCRIPTION FACTOR-RELATED"/>
    <property type="match status" value="1"/>
</dbReference>
<feature type="region of interest" description="Disordered" evidence="6">
    <location>
        <begin position="41"/>
        <end position="74"/>
    </location>
</feature>
<keyword evidence="9" id="KW-1185">Reference proteome</keyword>
<gene>
    <name evidence="8" type="ORF">A4U43_C04F9300</name>
</gene>
<evidence type="ECO:0000256" key="1">
    <source>
        <dbReference type="ARBA" id="ARBA00005510"/>
    </source>
</evidence>
<organism evidence="8 9">
    <name type="scientific">Asparagus officinalis</name>
    <name type="common">Garden asparagus</name>
    <dbReference type="NCBI Taxonomy" id="4686"/>
    <lineage>
        <taxon>Eukaryota</taxon>
        <taxon>Viridiplantae</taxon>
        <taxon>Streptophyta</taxon>
        <taxon>Embryophyta</taxon>
        <taxon>Tracheophyta</taxon>
        <taxon>Spermatophyta</taxon>
        <taxon>Magnoliopsida</taxon>
        <taxon>Liliopsida</taxon>
        <taxon>Asparagales</taxon>
        <taxon>Asparagaceae</taxon>
        <taxon>Asparagoideae</taxon>
        <taxon>Asparagus</taxon>
    </lineage>
</organism>
<keyword evidence="4" id="KW-0804">Transcription</keyword>
<dbReference type="AlphaFoldDB" id="A0A5P1F4C1"/>
<dbReference type="PROSITE" id="PS50888">
    <property type="entry name" value="BHLH"/>
    <property type="match status" value="1"/>
</dbReference>
<comment type="similarity">
    <text evidence="1">Belongs to the bHLH protein family.</text>
</comment>
<feature type="compositionally biased region" description="Acidic residues" evidence="6">
    <location>
        <begin position="256"/>
        <end position="265"/>
    </location>
</feature>
<dbReference type="InterPro" id="IPR015660">
    <property type="entry name" value="MASH1/Ascl1a-like"/>
</dbReference>
<feature type="region of interest" description="Disordered" evidence="6">
    <location>
        <begin position="234"/>
        <end position="301"/>
    </location>
</feature>
<dbReference type="PANTHER" id="PTHR13935:SF41">
    <property type="entry name" value="TRANSCRIPTION FACTOR ORG2-RELATED"/>
    <property type="match status" value="1"/>
</dbReference>
<feature type="compositionally biased region" description="Basic and acidic residues" evidence="6">
    <location>
        <begin position="50"/>
        <end position="61"/>
    </location>
</feature>
<dbReference type="Pfam" id="PF00010">
    <property type="entry name" value="HLH"/>
    <property type="match status" value="1"/>
</dbReference>
<proteinExistence type="inferred from homology"/>
<dbReference type="GO" id="GO:0000977">
    <property type="term" value="F:RNA polymerase II transcription regulatory region sequence-specific DNA binding"/>
    <property type="evidence" value="ECO:0007669"/>
    <property type="project" value="TreeGrafter"/>
</dbReference>
<dbReference type="OMA" id="MINELHC"/>
<evidence type="ECO:0000256" key="4">
    <source>
        <dbReference type="ARBA" id="ARBA00023163"/>
    </source>
</evidence>
<keyword evidence="2" id="KW-0805">Transcription regulation</keyword>
<feature type="compositionally biased region" description="Polar residues" evidence="6">
    <location>
        <begin position="243"/>
        <end position="252"/>
    </location>
</feature>
<dbReference type="InterPro" id="IPR036638">
    <property type="entry name" value="HLH_DNA-bd_sf"/>
</dbReference>
<dbReference type="GO" id="GO:0000981">
    <property type="term" value="F:DNA-binding transcription factor activity, RNA polymerase II-specific"/>
    <property type="evidence" value="ECO:0007669"/>
    <property type="project" value="TreeGrafter"/>
</dbReference>
<evidence type="ECO:0000313" key="8">
    <source>
        <dbReference type="EMBL" id="ONK71501.1"/>
    </source>
</evidence>
<dbReference type="GO" id="GO:0090575">
    <property type="term" value="C:RNA polymerase II transcription regulator complex"/>
    <property type="evidence" value="ECO:0007669"/>
    <property type="project" value="TreeGrafter"/>
</dbReference>
<evidence type="ECO:0000259" key="7">
    <source>
        <dbReference type="PROSITE" id="PS50888"/>
    </source>
</evidence>
<dbReference type="Gramene" id="ONK71501">
    <property type="protein sequence ID" value="ONK71501"/>
    <property type="gene ID" value="A4U43_C04F9300"/>
</dbReference>
<name>A0A5P1F4C1_ASPOF</name>
<dbReference type="Proteomes" id="UP000243459">
    <property type="component" value="Chromosome 4"/>
</dbReference>
<evidence type="ECO:0000256" key="5">
    <source>
        <dbReference type="ARBA" id="ARBA00023242"/>
    </source>
</evidence>
<evidence type="ECO:0000256" key="3">
    <source>
        <dbReference type="ARBA" id="ARBA00023125"/>
    </source>
</evidence>
<evidence type="ECO:0000313" key="9">
    <source>
        <dbReference type="Proteomes" id="UP000243459"/>
    </source>
</evidence>
<dbReference type="GO" id="GO:0046983">
    <property type="term" value="F:protein dimerization activity"/>
    <property type="evidence" value="ECO:0007669"/>
    <property type="project" value="InterPro"/>
</dbReference>
<dbReference type="EMBL" id="CM007384">
    <property type="protein sequence ID" value="ONK71501.1"/>
    <property type="molecule type" value="Genomic_DNA"/>
</dbReference>
<dbReference type="InterPro" id="IPR011598">
    <property type="entry name" value="bHLH_dom"/>
</dbReference>
<dbReference type="SUPFAM" id="SSF47459">
    <property type="entry name" value="HLH, helix-loop-helix DNA-binding domain"/>
    <property type="match status" value="1"/>
</dbReference>